<evidence type="ECO:0000313" key="2">
    <source>
        <dbReference type="EMBL" id="KAK7476436.1"/>
    </source>
</evidence>
<feature type="compositionally biased region" description="Polar residues" evidence="1">
    <location>
        <begin position="243"/>
        <end position="256"/>
    </location>
</feature>
<feature type="compositionally biased region" description="Low complexity" evidence="1">
    <location>
        <begin position="233"/>
        <end position="242"/>
    </location>
</feature>
<feature type="region of interest" description="Disordered" evidence="1">
    <location>
        <begin position="272"/>
        <end position="294"/>
    </location>
</feature>
<feature type="region of interest" description="Disordered" evidence="1">
    <location>
        <begin position="191"/>
        <end position="218"/>
    </location>
</feature>
<feature type="compositionally biased region" description="Basic and acidic residues" evidence="1">
    <location>
        <begin position="1"/>
        <end position="16"/>
    </location>
</feature>
<name>A0ABD0JN95_9CAEN</name>
<evidence type="ECO:0000256" key="1">
    <source>
        <dbReference type="SAM" id="MobiDB-lite"/>
    </source>
</evidence>
<feature type="region of interest" description="Disordered" evidence="1">
    <location>
        <begin position="233"/>
        <end position="256"/>
    </location>
</feature>
<organism evidence="2 3">
    <name type="scientific">Batillaria attramentaria</name>
    <dbReference type="NCBI Taxonomy" id="370345"/>
    <lineage>
        <taxon>Eukaryota</taxon>
        <taxon>Metazoa</taxon>
        <taxon>Spiralia</taxon>
        <taxon>Lophotrochozoa</taxon>
        <taxon>Mollusca</taxon>
        <taxon>Gastropoda</taxon>
        <taxon>Caenogastropoda</taxon>
        <taxon>Sorbeoconcha</taxon>
        <taxon>Cerithioidea</taxon>
        <taxon>Batillariidae</taxon>
        <taxon>Batillaria</taxon>
    </lineage>
</organism>
<proteinExistence type="predicted"/>
<feature type="region of interest" description="Disordered" evidence="1">
    <location>
        <begin position="1"/>
        <end position="59"/>
    </location>
</feature>
<dbReference type="Proteomes" id="UP001519460">
    <property type="component" value="Unassembled WGS sequence"/>
</dbReference>
<feature type="compositionally biased region" description="Pro residues" evidence="1">
    <location>
        <begin position="28"/>
        <end position="37"/>
    </location>
</feature>
<gene>
    <name evidence="2" type="ORF">BaRGS_00032361</name>
</gene>
<sequence>KKTDTQRLARPLEKEGSNPQSHTGFPQQPSPNGPMPPFSQMGHGPGPMGLMGPMGQAGPMGMDKAGPMGQSGPMGMGQGGPMGPGGPMAQQMAALAAMARMQGGQQMPGGLMPAMGQNGPLSARAQMEAREGQRGPQVPPGAMVVMTPGGPMLVPAGAMPNGTNGEPGPMPPVNPAAMAMMAQLAQMQRMREMQMAQNQGSESTTDNANEPMGQMPPVNPAAMAMMAQMAQMQRLREMQMAQSQGAESSTGASNEQMSPAVMDQMIQMQRLRQVQMSQNQGPESSTDNTNQPMGPMPPVNPAAIAMMAQMQRLRQLEAMRQIQEAGQSSPDMAMGSEGPFPEASGPMGLMPGTVFTNVGEKPRVSVEPGSMTLLETLRARDDEPFEMPGGSSAKVEINVPGSPPPMPTSGMQSPMSFPPQNAASGMSAQMPGMMMPPQMPSQMALLMPAQMSGMPSQMPGMMMPPRMPGMMPPQMPGMMPPQMPGMMPPQMPGMMPPQMPGMPPQMPGMMMPPQMPGMMVPPQMPATGMPSQMPEMMMPGKLDQTSPMDLQAASEVDQSVSPFVRMLRLRMQESQNGGDDSPVLDSAVPGPVQMPVNGIQDLMTLENSLHQVRAKLLLSFYNDLASYKMLSQQIQQRMMVKLAMLQMVEARMAMPMRGTVAMGIGSVPSPMSISAN</sequence>
<feature type="compositionally biased region" description="Polar residues" evidence="1">
    <location>
        <begin position="272"/>
        <end position="292"/>
    </location>
</feature>
<accession>A0ABD0JN95</accession>
<dbReference type="EMBL" id="JACVVK020000376">
    <property type="protein sequence ID" value="KAK7476436.1"/>
    <property type="molecule type" value="Genomic_DNA"/>
</dbReference>
<evidence type="ECO:0000313" key="3">
    <source>
        <dbReference type="Proteomes" id="UP001519460"/>
    </source>
</evidence>
<dbReference type="AlphaFoldDB" id="A0ABD0JN95"/>
<protein>
    <recommendedName>
        <fullName evidence="4">QLQ domain-containing protein</fullName>
    </recommendedName>
</protein>
<reference evidence="2 3" key="1">
    <citation type="journal article" date="2023" name="Sci. Data">
        <title>Genome assembly of the Korean intertidal mud-creeper Batillaria attramentaria.</title>
        <authorList>
            <person name="Patra A.K."/>
            <person name="Ho P.T."/>
            <person name="Jun S."/>
            <person name="Lee S.J."/>
            <person name="Kim Y."/>
            <person name="Won Y.J."/>
        </authorList>
    </citation>
    <scope>NUCLEOTIDE SEQUENCE [LARGE SCALE GENOMIC DNA]</scope>
    <source>
        <strain evidence="2">Wonlab-2016</strain>
    </source>
</reference>
<comment type="caution">
    <text evidence="2">The sequence shown here is derived from an EMBL/GenBank/DDBJ whole genome shotgun (WGS) entry which is preliminary data.</text>
</comment>
<feature type="compositionally biased region" description="Low complexity" evidence="1">
    <location>
        <begin position="50"/>
        <end position="59"/>
    </location>
</feature>
<keyword evidence="3" id="KW-1185">Reference proteome</keyword>
<feature type="non-terminal residue" evidence="2">
    <location>
        <position position="1"/>
    </location>
</feature>
<evidence type="ECO:0008006" key="4">
    <source>
        <dbReference type="Google" id="ProtNLM"/>
    </source>
</evidence>